<protein>
    <recommendedName>
        <fullName evidence="3">TIGR04255 family protein</fullName>
    </recommendedName>
</protein>
<reference evidence="1 2" key="1">
    <citation type="submission" date="2011-11" db="EMBL/GenBank/DDBJ databases">
        <title>The Genome Sequence of Myroides odoratimimus CIP 101113.</title>
        <authorList>
            <person name="Earl A."/>
            <person name="Ward D."/>
            <person name="Feldgarden M."/>
            <person name="Gevers D."/>
            <person name="Huys G."/>
            <person name="Young S.K."/>
            <person name="Zeng Q."/>
            <person name="Gargeya S."/>
            <person name="Fitzgerald M."/>
            <person name="Haas B."/>
            <person name="Abouelleil A."/>
            <person name="Alvarado L."/>
            <person name="Arachchi H.M."/>
            <person name="Berlin A."/>
            <person name="Brown A."/>
            <person name="Chapman S.B."/>
            <person name="Chen Z."/>
            <person name="Dunbar C."/>
            <person name="Freedman E."/>
            <person name="Gearin G."/>
            <person name="Goldberg J."/>
            <person name="Griggs A."/>
            <person name="Gujja S."/>
            <person name="Heiman D."/>
            <person name="Howarth C."/>
            <person name="Larson L."/>
            <person name="Lui A."/>
            <person name="MacDonald P.J.P."/>
            <person name="Montmayeur A."/>
            <person name="Murphy C."/>
            <person name="Neiman D."/>
            <person name="Pearson M."/>
            <person name="Priest M."/>
            <person name="Roberts A."/>
            <person name="Saif S."/>
            <person name="Shea T."/>
            <person name="Shenoy N."/>
            <person name="Sisk P."/>
            <person name="Stolte C."/>
            <person name="Sykes S."/>
            <person name="Wortman J."/>
            <person name="Nusbaum C."/>
            <person name="Birren B."/>
        </authorList>
    </citation>
    <scope>NUCLEOTIDE SEQUENCE [LARGE SCALE GENOMIC DNA]</scope>
    <source>
        <strain evidence="1 2">CIP 101113</strain>
    </source>
</reference>
<dbReference type="RefSeq" id="WP_006262754.1">
    <property type="nucleotide sequence ID" value="NZ_JH590837.1"/>
</dbReference>
<sequence>MKKNNLELLASLFITDEKFEVTNEFISKMLVAFKVEGFLPNIFQEMSINDMSTVNRLSLISLDKNWEISFIANRINIEYKNKDTTNYNISNFCEKSASYFDKIMTTLDLKGCRLSCFSNLLIHEIEPNKLDMIPSKLFKKPNFFNDVNPFEWNWRSATRSDITISNISEKINVITNINRITGEIKNNSTSTYFDGISIAIDLNTLYENSENRFDNTSVHHFFNNIKETNPKIELNITDFIFN</sequence>
<gene>
    <name evidence="1" type="ORF">HMPREF9715_00573</name>
</gene>
<comment type="caution">
    <text evidence="1">The sequence shown here is derived from an EMBL/GenBank/DDBJ whole genome shotgun (WGS) entry which is preliminary data.</text>
</comment>
<name>A0AAV3F6P5_9FLAO</name>
<evidence type="ECO:0000313" key="1">
    <source>
        <dbReference type="EMBL" id="EHO14688.1"/>
    </source>
</evidence>
<evidence type="ECO:0008006" key="3">
    <source>
        <dbReference type="Google" id="ProtNLM"/>
    </source>
</evidence>
<accession>A0AAV3F6P5</accession>
<dbReference type="Proteomes" id="UP000004834">
    <property type="component" value="Unassembled WGS sequence"/>
</dbReference>
<dbReference type="EMBL" id="AGEE01000005">
    <property type="protein sequence ID" value="EHO14688.1"/>
    <property type="molecule type" value="Genomic_DNA"/>
</dbReference>
<dbReference type="AlphaFoldDB" id="A0AAV3F6P5"/>
<organism evidence="1 2">
    <name type="scientific">Myroides odoratimimus CIP 101113</name>
    <dbReference type="NCBI Taxonomy" id="883154"/>
    <lineage>
        <taxon>Bacteria</taxon>
        <taxon>Pseudomonadati</taxon>
        <taxon>Bacteroidota</taxon>
        <taxon>Flavobacteriia</taxon>
        <taxon>Flavobacteriales</taxon>
        <taxon>Flavobacteriaceae</taxon>
        <taxon>Myroides</taxon>
    </lineage>
</organism>
<evidence type="ECO:0000313" key="2">
    <source>
        <dbReference type="Proteomes" id="UP000004834"/>
    </source>
</evidence>
<proteinExistence type="predicted"/>